<dbReference type="AlphaFoldDB" id="A0A382NPV2"/>
<sequence>MLKRKVKQILVALALPILSILFLTNCSSVKKLEISSVAVERVPLVLPEVDRIKLESIDWYIVNKDNLPSVLAELDKKGYKQVIFGITDKGYEILSVNMAKIQQLVRQQNAIIGAYQLYYTNQQKAIEKSVENNKKVNDKIEKHNENVEIEGKKSFTSKLGAGIKKIF</sequence>
<protein>
    <submittedName>
        <fullName evidence="1">Uncharacterized protein</fullName>
    </submittedName>
</protein>
<gene>
    <name evidence="1" type="ORF">METZ01_LOCUS314636</name>
</gene>
<proteinExistence type="predicted"/>
<evidence type="ECO:0000313" key="1">
    <source>
        <dbReference type="EMBL" id="SVC61782.1"/>
    </source>
</evidence>
<organism evidence="1">
    <name type="scientific">marine metagenome</name>
    <dbReference type="NCBI Taxonomy" id="408172"/>
    <lineage>
        <taxon>unclassified sequences</taxon>
        <taxon>metagenomes</taxon>
        <taxon>ecological metagenomes</taxon>
    </lineage>
</organism>
<reference evidence="1" key="1">
    <citation type="submission" date="2018-05" db="EMBL/GenBank/DDBJ databases">
        <authorList>
            <person name="Lanie J.A."/>
            <person name="Ng W.-L."/>
            <person name="Kazmierczak K.M."/>
            <person name="Andrzejewski T.M."/>
            <person name="Davidsen T.M."/>
            <person name="Wayne K.J."/>
            <person name="Tettelin H."/>
            <person name="Glass J.I."/>
            <person name="Rusch D."/>
            <person name="Podicherti R."/>
            <person name="Tsui H.-C.T."/>
            <person name="Winkler M.E."/>
        </authorList>
    </citation>
    <scope>NUCLEOTIDE SEQUENCE</scope>
</reference>
<dbReference type="EMBL" id="UINC01101175">
    <property type="protein sequence ID" value="SVC61782.1"/>
    <property type="molecule type" value="Genomic_DNA"/>
</dbReference>
<name>A0A382NPV2_9ZZZZ</name>
<accession>A0A382NPV2</accession>